<dbReference type="CDD" id="cd00303">
    <property type="entry name" value="retropepsin_like"/>
    <property type="match status" value="1"/>
</dbReference>
<reference evidence="1" key="1">
    <citation type="journal article" date="2014" name="Nat. Commun.">
        <title>Genome sequence of mungbean and insights into evolution within Vigna species.</title>
        <authorList>
            <person name="Kang Y.J."/>
            <person name="Kim S.K."/>
            <person name="Kim M.Y."/>
            <person name="Lestari P."/>
            <person name="Kim K.H."/>
            <person name="Ha B.K."/>
            <person name="Jun T.H."/>
            <person name="Hwang W.J."/>
            <person name="Lee T."/>
            <person name="Lee J."/>
            <person name="Shim S."/>
            <person name="Yoon M.Y."/>
            <person name="Jang Y.E."/>
            <person name="Han K.S."/>
            <person name="Taeprayoon P."/>
            <person name="Yoon N."/>
            <person name="Somta P."/>
            <person name="Tanya P."/>
            <person name="Kim K.S."/>
            <person name="Gwag J.G."/>
            <person name="Moon J.K."/>
            <person name="Lee Y.H."/>
            <person name="Park B.S."/>
            <person name="Bombarely A."/>
            <person name="Doyle J.J."/>
            <person name="Jackson S.A."/>
            <person name="Schafleitner R."/>
            <person name="Srinives P."/>
            <person name="Varshney R.K."/>
            <person name="Lee S.H."/>
        </authorList>
    </citation>
    <scope>NUCLEOTIDE SEQUENCE [LARGE SCALE GENOMIC DNA]</scope>
    <source>
        <strain evidence="1">cv. VC1973A</strain>
    </source>
</reference>
<dbReference type="PANTHER" id="PTHR33067">
    <property type="entry name" value="RNA-DIRECTED DNA POLYMERASE-RELATED"/>
    <property type="match status" value="1"/>
</dbReference>
<dbReference type="SUPFAM" id="SSF50630">
    <property type="entry name" value="Acid proteases"/>
    <property type="match status" value="1"/>
</dbReference>
<organism evidence="1 2">
    <name type="scientific">Vigna radiata var. radiata</name>
    <name type="common">Mung bean</name>
    <name type="synonym">Phaseolus aureus</name>
    <dbReference type="NCBI Taxonomy" id="3916"/>
    <lineage>
        <taxon>Eukaryota</taxon>
        <taxon>Viridiplantae</taxon>
        <taxon>Streptophyta</taxon>
        <taxon>Embryophyta</taxon>
        <taxon>Tracheophyta</taxon>
        <taxon>Spermatophyta</taxon>
        <taxon>Magnoliopsida</taxon>
        <taxon>eudicotyledons</taxon>
        <taxon>Gunneridae</taxon>
        <taxon>Pentapetalae</taxon>
        <taxon>rosids</taxon>
        <taxon>fabids</taxon>
        <taxon>Fabales</taxon>
        <taxon>Fabaceae</taxon>
        <taxon>Papilionoideae</taxon>
        <taxon>50 kb inversion clade</taxon>
        <taxon>NPAAA clade</taxon>
        <taxon>indigoferoid/millettioid clade</taxon>
        <taxon>Phaseoleae</taxon>
        <taxon>Vigna</taxon>
    </lineage>
</organism>
<keyword evidence="1" id="KW-1185">Reference proteome</keyword>
<protein>
    <submittedName>
        <fullName evidence="2">Uncharacterized protein LOC106766094</fullName>
    </submittedName>
</protein>
<dbReference type="InterPro" id="IPR021109">
    <property type="entry name" value="Peptidase_aspartic_dom_sf"/>
</dbReference>
<dbReference type="Pfam" id="PF13650">
    <property type="entry name" value="Asp_protease_2"/>
    <property type="match status" value="1"/>
</dbReference>
<evidence type="ECO:0000313" key="1">
    <source>
        <dbReference type="Proteomes" id="UP000087766"/>
    </source>
</evidence>
<reference evidence="2" key="2">
    <citation type="submission" date="2025-08" db="UniProtKB">
        <authorList>
            <consortium name="RefSeq"/>
        </authorList>
    </citation>
    <scope>IDENTIFICATION</scope>
    <source>
        <tissue evidence="2">Leaf</tissue>
    </source>
</reference>
<dbReference type="RefSeq" id="XP_014506338.1">
    <property type="nucleotide sequence ID" value="XM_014650852.1"/>
</dbReference>
<name>A0A1S3UJX5_VIGRR</name>
<dbReference type="GeneID" id="106766094"/>
<dbReference type="Gene3D" id="2.40.70.10">
    <property type="entry name" value="Acid Proteases"/>
    <property type="match status" value="1"/>
</dbReference>
<dbReference type="PANTHER" id="PTHR33067:SF39">
    <property type="entry name" value="TRANSCRIPTION FACTOR INTERACTOR AND REGULATOR CCHC(ZN) FAMILY"/>
    <property type="match status" value="1"/>
</dbReference>
<accession>A0A1S3UJX5</accession>
<gene>
    <name evidence="2" type="primary">LOC106766094</name>
</gene>
<evidence type="ECO:0000313" key="2">
    <source>
        <dbReference type="RefSeq" id="XP_014506338.1"/>
    </source>
</evidence>
<dbReference type="AlphaFoldDB" id="A0A1S3UJX5"/>
<sequence length="317" mass="35711">MDVFKKLEITMPLTEALQQIPSYAKHMKQFLSKKKKYLEEGTIEVQGNCSAIMQKTLPSKFKDPGSFTIPCTIGNYEIGKALVDLGASINLMPLSMLHKIGGLEVKSTRMVLQMADKSIRHPYGGVEDVVIKIDKLQFPVDFVVMKMGEDAETPLILGRPFMKTAKVFIHVDKGTVLLKDQDDEVTFNVFEAGQQSQEKRTSPKAKNEVLSVTSLIGQAAQVVNKRVNCFSPKVEDDDGDKEEKLVHQHSIVESDEPKLGKPVTLKNRLWVIKALKANGVLEIEAPYSRRVKLVTRKVLKLCWCHERKKHTNIKNQI</sequence>
<dbReference type="Proteomes" id="UP000087766">
    <property type="component" value="Chromosome 7"/>
</dbReference>
<proteinExistence type="predicted"/>
<dbReference type="KEGG" id="vra:106766094"/>